<feature type="domain" description="YknX-like C-terminal permuted SH3-like" evidence="5">
    <location>
        <begin position="323"/>
        <end position="387"/>
    </location>
</feature>
<sequence>MKKTAVAILFLLLIVGGLFYWRQQPLTVDAETPRPLAFRQSLVATGRVQTEATLAVRAETDGRLRTLAAEGQAVRAGEVLAELDDPDGEVQLAQAEAAVRAAELEWQRLAQQDRPQALLRRDQARVLRQQAQRQLDNLNALKLSQDVSADALAAARETLALRDSDLQQAELTLAAVREGGIDSRRREAALAQARAQARTAQLRRSRVRVLSPVDGVVLQRQVQPGERVRAGDSLLELAARQGREVVADLDERWLPQLAVGQSATLLADAWPDRPFTAQITRISPGIDSLRGTVRLRLGAAQWPEFLREGLTLSVQIGGGEVLALTVPVTALTQADGRSGVWLARDGRAEFRAVRAGRKAEGRVEILSGLAAGETVVSQSAGLKAGQALRLRSRAP</sequence>
<dbReference type="InterPro" id="IPR058637">
    <property type="entry name" value="YknX-like_C"/>
</dbReference>
<evidence type="ECO:0000259" key="5">
    <source>
        <dbReference type="Pfam" id="PF25989"/>
    </source>
</evidence>
<gene>
    <name evidence="6" type="ORF">EV700_0981</name>
</gene>
<dbReference type="Pfam" id="PF25954">
    <property type="entry name" value="Beta-barrel_RND_2"/>
    <property type="match status" value="1"/>
</dbReference>
<dbReference type="Pfam" id="PF25917">
    <property type="entry name" value="BSH_RND"/>
    <property type="match status" value="1"/>
</dbReference>
<evidence type="ECO:0000256" key="1">
    <source>
        <dbReference type="ARBA" id="ARBA00009477"/>
    </source>
</evidence>
<dbReference type="EMBL" id="SHKX01000010">
    <property type="protein sequence ID" value="RZU48011.1"/>
    <property type="molecule type" value="Genomic_DNA"/>
</dbReference>
<dbReference type="PANTHER" id="PTHR30469:SF15">
    <property type="entry name" value="HLYD FAMILY OF SECRETION PROTEINS"/>
    <property type="match status" value="1"/>
</dbReference>
<dbReference type="RefSeq" id="WP_130411245.1">
    <property type="nucleotide sequence ID" value="NZ_SHKX01000010.1"/>
</dbReference>
<protein>
    <submittedName>
        <fullName evidence="6">HlyD family secretion protein</fullName>
    </submittedName>
</protein>
<reference evidence="6 7" key="1">
    <citation type="submission" date="2019-02" db="EMBL/GenBank/DDBJ databases">
        <title>Genomic Encyclopedia of Type Strains, Phase IV (KMG-IV): sequencing the most valuable type-strain genomes for metagenomic binning, comparative biology and taxonomic classification.</title>
        <authorList>
            <person name="Goeker M."/>
        </authorList>
    </citation>
    <scope>NUCLEOTIDE SEQUENCE [LARGE SCALE GENOMIC DNA]</scope>
    <source>
        <strain evidence="6 7">DSM 105135</strain>
    </source>
</reference>
<feature type="domain" description="Multidrug resistance protein MdtA-like barrel-sandwich hybrid" evidence="3">
    <location>
        <begin position="55"/>
        <end position="233"/>
    </location>
</feature>
<evidence type="ECO:0000256" key="2">
    <source>
        <dbReference type="SAM" id="Coils"/>
    </source>
</evidence>
<keyword evidence="2" id="KW-0175">Coiled coil</keyword>
<dbReference type="NCBIfam" id="TIGR01730">
    <property type="entry name" value="RND_mfp"/>
    <property type="match status" value="1"/>
</dbReference>
<dbReference type="InterPro" id="IPR006143">
    <property type="entry name" value="RND_pump_MFP"/>
</dbReference>
<comment type="caution">
    <text evidence="6">The sequence shown here is derived from an EMBL/GenBank/DDBJ whole genome shotgun (WGS) entry which is preliminary data.</text>
</comment>
<dbReference type="InterPro" id="IPR058792">
    <property type="entry name" value="Beta-barrel_RND_2"/>
</dbReference>
<keyword evidence="7" id="KW-1185">Reference proteome</keyword>
<dbReference type="GO" id="GO:1990281">
    <property type="term" value="C:efflux pump complex"/>
    <property type="evidence" value="ECO:0007669"/>
    <property type="project" value="TreeGrafter"/>
</dbReference>
<comment type="similarity">
    <text evidence="1">Belongs to the membrane fusion protein (MFP) (TC 8.A.1) family.</text>
</comment>
<evidence type="ECO:0000259" key="4">
    <source>
        <dbReference type="Pfam" id="PF25954"/>
    </source>
</evidence>
<evidence type="ECO:0000313" key="6">
    <source>
        <dbReference type="EMBL" id="RZU48011.1"/>
    </source>
</evidence>
<dbReference type="Proteomes" id="UP000292423">
    <property type="component" value="Unassembled WGS sequence"/>
</dbReference>
<dbReference type="Gene3D" id="2.40.30.170">
    <property type="match status" value="1"/>
</dbReference>
<name>A0A4Q7ZCX8_9GAMM</name>
<evidence type="ECO:0000313" key="7">
    <source>
        <dbReference type="Proteomes" id="UP000292423"/>
    </source>
</evidence>
<dbReference type="OrthoDB" id="9806939at2"/>
<dbReference type="SUPFAM" id="SSF111369">
    <property type="entry name" value="HlyD-like secretion proteins"/>
    <property type="match status" value="2"/>
</dbReference>
<organism evidence="6 7">
    <name type="scientific">Fluviicoccus keumensis</name>
    <dbReference type="NCBI Taxonomy" id="1435465"/>
    <lineage>
        <taxon>Bacteria</taxon>
        <taxon>Pseudomonadati</taxon>
        <taxon>Pseudomonadota</taxon>
        <taxon>Gammaproteobacteria</taxon>
        <taxon>Moraxellales</taxon>
        <taxon>Moraxellaceae</taxon>
        <taxon>Fluviicoccus</taxon>
    </lineage>
</organism>
<evidence type="ECO:0000259" key="3">
    <source>
        <dbReference type="Pfam" id="PF25917"/>
    </source>
</evidence>
<dbReference type="AlphaFoldDB" id="A0A4Q7ZCX8"/>
<dbReference type="Pfam" id="PF25989">
    <property type="entry name" value="YknX_C"/>
    <property type="match status" value="1"/>
</dbReference>
<dbReference type="PANTHER" id="PTHR30469">
    <property type="entry name" value="MULTIDRUG RESISTANCE PROTEIN MDTA"/>
    <property type="match status" value="1"/>
</dbReference>
<dbReference type="InterPro" id="IPR058625">
    <property type="entry name" value="MdtA-like_BSH"/>
</dbReference>
<dbReference type="Gene3D" id="2.40.50.100">
    <property type="match status" value="1"/>
</dbReference>
<feature type="coiled-coil region" evidence="2">
    <location>
        <begin position="92"/>
        <end position="141"/>
    </location>
</feature>
<dbReference type="GO" id="GO:0015562">
    <property type="term" value="F:efflux transmembrane transporter activity"/>
    <property type="evidence" value="ECO:0007669"/>
    <property type="project" value="TreeGrafter"/>
</dbReference>
<accession>A0A4Q7ZCX8</accession>
<proteinExistence type="inferred from homology"/>
<feature type="domain" description="CusB-like beta-barrel" evidence="4">
    <location>
        <begin position="245"/>
        <end position="318"/>
    </location>
</feature>
<dbReference type="Gene3D" id="2.40.420.20">
    <property type="match status" value="1"/>
</dbReference>